<evidence type="ECO:0000256" key="3">
    <source>
        <dbReference type="ARBA" id="ARBA00013222"/>
    </source>
</evidence>
<dbReference type="CDD" id="cd08342">
    <property type="entry name" value="HPPD_N_like"/>
    <property type="match status" value="1"/>
</dbReference>
<dbReference type="CDD" id="cd07250">
    <property type="entry name" value="HPPD_C_like"/>
    <property type="match status" value="1"/>
</dbReference>
<feature type="domain" description="VOC" evidence="11">
    <location>
        <begin position="212"/>
        <end position="372"/>
    </location>
</feature>
<dbReference type="GO" id="GO:0046872">
    <property type="term" value="F:metal ion binding"/>
    <property type="evidence" value="ECO:0007669"/>
    <property type="project" value="UniProtKB-KW"/>
</dbReference>
<keyword evidence="7 10" id="KW-0408">Iron</keyword>
<evidence type="ECO:0000256" key="6">
    <source>
        <dbReference type="ARBA" id="ARBA00022878"/>
    </source>
</evidence>
<evidence type="ECO:0000259" key="11">
    <source>
        <dbReference type="PROSITE" id="PS51819"/>
    </source>
</evidence>
<feature type="binding site" evidence="10">
    <location>
        <position position="383"/>
    </location>
    <ligand>
        <name>Fe cation</name>
        <dbReference type="ChEBI" id="CHEBI:24875"/>
    </ligand>
</feature>
<evidence type="ECO:0000313" key="13">
    <source>
        <dbReference type="Proteomes" id="UP001445335"/>
    </source>
</evidence>
<dbReference type="GO" id="GO:0003868">
    <property type="term" value="F:4-hydroxyphenylpyruvate dioxygenase activity"/>
    <property type="evidence" value="ECO:0007669"/>
    <property type="project" value="InterPro"/>
</dbReference>
<evidence type="ECO:0000256" key="1">
    <source>
        <dbReference type="ARBA" id="ARBA00005162"/>
    </source>
</evidence>
<dbReference type="SUPFAM" id="SSF54593">
    <property type="entry name" value="Glyoxalase/Bleomycin resistance protein/Dihydroxybiphenyl dioxygenase"/>
    <property type="match status" value="1"/>
</dbReference>
<dbReference type="PANTHER" id="PTHR11959:SF1">
    <property type="entry name" value="4-HYDROXYPHENYLPYRUVATE DIOXYGENASE"/>
    <property type="match status" value="1"/>
</dbReference>
<sequence>MFRQASEPHAKRQLVGFKNFKRLNPMTDKFKVYKFHHIDWWCADATSTHKRFSWGLGMTVVAKSDLSTGNSVFASYVLQSHDLVFSFTAPLVRSAAESKADAPAMAAVPVPWYDPAAAHELLAAHGLAVRAVGVLVEDARLAYATAVANGARGVLPPRELADGATGTSQAVAEVALYGDVVLRFVSGSFQGPYLAGYEPVVGGAGRSYGLQRLDHAVGNVPRLLEVIDYLAAFTGFHDFAEFTAEDIGTLDSGLNSMVLASNNEMVLLPVNEPTFGTRRKSQIQTYLEQNGGPGLQHLALKTDDIFATLCEMRARTDQGGFDFMPRASSEYYRNLPEKIGDALTAKQYKEAEELGILVDKDDQGVLLQIFTRPLSDRPTVFMEIIQRIGCERELRGPAGEPVHDARGAPRVEQAGGCGGFGKGNFSELFKSIEEYERTLEV</sequence>
<feature type="binding site" evidence="10">
    <location>
        <position position="215"/>
    </location>
    <ligand>
        <name>Fe cation</name>
        <dbReference type="ChEBI" id="CHEBI:24875"/>
    </ligand>
</feature>
<dbReference type="PROSITE" id="PS51819">
    <property type="entry name" value="VOC"/>
    <property type="match status" value="2"/>
</dbReference>
<dbReference type="InterPro" id="IPR037523">
    <property type="entry name" value="VOC_core"/>
</dbReference>
<dbReference type="FunFam" id="3.10.180.10:FF:000013">
    <property type="entry name" value="4-hydroxyphenylpyruvate dioxygenase"/>
    <property type="match status" value="1"/>
</dbReference>
<dbReference type="PIRSF" id="PIRSF009283">
    <property type="entry name" value="HPP_dOase"/>
    <property type="match status" value="1"/>
</dbReference>
<accession>A0AAW1PZ40</accession>
<protein>
    <recommendedName>
        <fullName evidence="3 9">4-hydroxyphenylpyruvate dioxygenase</fullName>
    </recommendedName>
</protein>
<dbReference type="GO" id="GO:0006572">
    <property type="term" value="P:L-tyrosine catabolic process"/>
    <property type="evidence" value="ECO:0007669"/>
    <property type="project" value="UniProtKB-KW"/>
</dbReference>
<evidence type="ECO:0000256" key="8">
    <source>
        <dbReference type="ARBA" id="ARBA00023232"/>
    </source>
</evidence>
<evidence type="ECO:0000256" key="9">
    <source>
        <dbReference type="PIRNR" id="PIRNR009283"/>
    </source>
</evidence>
<comment type="caution">
    <text evidence="12">The sequence shown here is derived from an EMBL/GenBank/DDBJ whole genome shotgun (WGS) entry which is preliminary data.</text>
</comment>
<keyword evidence="4 10" id="KW-0479">Metal-binding</keyword>
<comment type="pathway">
    <text evidence="1">Amino-acid degradation; L-phenylalanine degradation; acetoacetate and fumarate from L-phenylalanine: step 3/6.</text>
</comment>
<dbReference type="NCBIfam" id="TIGR01263">
    <property type="entry name" value="4HPPD"/>
    <property type="match status" value="1"/>
</dbReference>
<name>A0AAW1PZ40_9CHLO</name>
<dbReference type="Gene3D" id="3.10.180.10">
    <property type="entry name" value="2,3-Dihydroxybiphenyl 1,2-Dioxygenase, domain 1"/>
    <property type="match status" value="2"/>
</dbReference>
<dbReference type="InterPro" id="IPR041735">
    <property type="entry name" value="4OHPhenylPyrv_dOase_C"/>
</dbReference>
<feature type="binding site" evidence="10">
    <location>
        <position position="297"/>
    </location>
    <ligand>
        <name>Fe cation</name>
        <dbReference type="ChEBI" id="CHEBI:24875"/>
    </ligand>
</feature>
<dbReference type="AlphaFoldDB" id="A0AAW1PZ40"/>
<dbReference type="EMBL" id="JALJOU010000138">
    <property type="protein sequence ID" value="KAK9818981.1"/>
    <property type="molecule type" value="Genomic_DNA"/>
</dbReference>
<dbReference type="PANTHER" id="PTHR11959">
    <property type="entry name" value="4-HYDROXYPHENYLPYRUVATE DIOXYGENASE"/>
    <property type="match status" value="1"/>
</dbReference>
<proteinExistence type="inferred from homology"/>
<evidence type="ECO:0000256" key="2">
    <source>
        <dbReference type="ARBA" id="ARBA00005877"/>
    </source>
</evidence>
<dbReference type="InterPro" id="IPR029068">
    <property type="entry name" value="Glyas_Bleomycin-R_OHBP_Dase"/>
</dbReference>
<dbReference type="GO" id="GO:0006559">
    <property type="term" value="P:L-phenylalanine catabolic process"/>
    <property type="evidence" value="ECO:0007669"/>
    <property type="project" value="UniProtKB-KW"/>
</dbReference>
<organism evidence="12 13">
    <name type="scientific">Elliptochloris bilobata</name>
    <dbReference type="NCBI Taxonomy" id="381761"/>
    <lineage>
        <taxon>Eukaryota</taxon>
        <taxon>Viridiplantae</taxon>
        <taxon>Chlorophyta</taxon>
        <taxon>core chlorophytes</taxon>
        <taxon>Trebouxiophyceae</taxon>
        <taxon>Trebouxiophyceae incertae sedis</taxon>
        <taxon>Elliptochloris clade</taxon>
        <taxon>Elliptochloris</taxon>
    </lineage>
</organism>
<dbReference type="Proteomes" id="UP001445335">
    <property type="component" value="Unassembled WGS sequence"/>
</dbReference>
<keyword evidence="5" id="KW-0677">Repeat</keyword>
<feature type="domain" description="VOC" evidence="11">
    <location>
        <begin position="34"/>
        <end position="187"/>
    </location>
</feature>
<evidence type="ECO:0000256" key="7">
    <source>
        <dbReference type="ARBA" id="ARBA00023004"/>
    </source>
</evidence>
<evidence type="ECO:0000256" key="10">
    <source>
        <dbReference type="PIRSR" id="PIRSR009283-1"/>
    </source>
</evidence>
<reference evidence="12 13" key="1">
    <citation type="journal article" date="2024" name="Nat. Commun.">
        <title>Phylogenomics reveals the evolutionary origins of lichenization in chlorophyte algae.</title>
        <authorList>
            <person name="Puginier C."/>
            <person name="Libourel C."/>
            <person name="Otte J."/>
            <person name="Skaloud P."/>
            <person name="Haon M."/>
            <person name="Grisel S."/>
            <person name="Petersen M."/>
            <person name="Berrin J.G."/>
            <person name="Delaux P.M."/>
            <person name="Dal Grande F."/>
            <person name="Keller J."/>
        </authorList>
    </citation>
    <scope>NUCLEOTIDE SEQUENCE [LARGE SCALE GENOMIC DNA]</scope>
    <source>
        <strain evidence="12 13">SAG 245.80</strain>
    </source>
</reference>
<evidence type="ECO:0000256" key="4">
    <source>
        <dbReference type="ARBA" id="ARBA00022723"/>
    </source>
</evidence>
<comment type="similarity">
    <text evidence="2 9">Belongs to the 4HPPD family.</text>
</comment>
<keyword evidence="13" id="KW-1185">Reference proteome</keyword>
<evidence type="ECO:0000256" key="5">
    <source>
        <dbReference type="ARBA" id="ARBA00022737"/>
    </source>
</evidence>
<evidence type="ECO:0000313" key="12">
    <source>
        <dbReference type="EMBL" id="KAK9818981.1"/>
    </source>
</evidence>
<dbReference type="InterPro" id="IPR005956">
    <property type="entry name" value="4OHPhenylPyrv_dOase"/>
</dbReference>
<dbReference type="InterPro" id="IPR041736">
    <property type="entry name" value="4OHPhenylPyrv_dOase_N"/>
</dbReference>
<keyword evidence="8" id="KW-0585">Phenylalanine catabolism</keyword>
<comment type="cofactor">
    <cofactor evidence="10">
        <name>Fe cation</name>
        <dbReference type="ChEBI" id="CHEBI:24875"/>
    </cofactor>
    <text evidence="10">Binds 1 Fe cation per subunit.</text>
</comment>
<gene>
    <name evidence="12" type="ORF">WJX81_007343</name>
</gene>
<keyword evidence="6" id="KW-0828">Tyrosine catabolism</keyword>